<dbReference type="Gene3D" id="3.40.50.300">
    <property type="entry name" value="P-loop containing nucleotide triphosphate hydrolases"/>
    <property type="match status" value="1"/>
</dbReference>
<sequence>MGRCPITYFNLKKDYPVTMDSELNDVDTAFDVKMIFIGNDKSPSQRIVDLYLQSIETVFTTAATDDDVKPCEATINGRQTRLSLACSDGKDKYRSLTTTYFKHTKKVFLTYLLSNVESVTALQFWLREVQRYCDPDVSINILGFGTIAPENNATLNKAKAFADENRLNHDTLNYENNDLAKAFMKKTVEDAVPPEQPENDGDKKHGGCCAIL</sequence>
<dbReference type="AlphaFoldDB" id="A0A0A1TXQ8"/>
<dbReference type="EMBL" id="KB207015">
    <property type="protein sequence ID" value="ELP86145.1"/>
    <property type="molecule type" value="Genomic_DNA"/>
</dbReference>
<dbReference type="Proteomes" id="UP000014680">
    <property type="component" value="Unassembled WGS sequence"/>
</dbReference>
<dbReference type="OrthoDB" id="25518at2759"/>
<dbReference type="InterPro" id="IPR001806">
    <property type="entry name" value="Small_GTPase"/>
</dbReference>
<evidence type="ECO:0000313" key="1">
    <source>
        <dbReference type="EMBL" id="ELP86145.1"/>
    </source>
</evidence>
<organism evidence="1 2">
    <name type="scientific">Entamoeba invadens IP1</name>
    <dbReference type="NCBI Taxonomy" id="370355"/>
    <lineage>
        <taxon>Eukaryota</taxon>
        <taxon>Amoebozoa</taxon>
        <taxon>Evosea</taxon>
        <taxon>Archamoebae</taxon>
        <taxon>Mastigamoebida</taxon>
        <taxon>Entamoebidae</taxon>
        <taxon>Entamoeba</taxon>
    </lineage>
</organism>
<dbReference type="RefSeq" id="XP_004185491.1">
    <property type="nucleotide sequence ID" value="XM_004185443.1"/>
</dbReference>
<dbReference type="GO" id="GO:0005525">
    <property type="term" value="F:GTP binding"/>
    <property type="evidence" value="ECO:0007669"/>
    <property type="project" value="InterPro"/>
</dbReference>
<dbReference type="KEGG" id="eiv:EIN_328020"/>
<dbReference type="OMA" id="VKMIFIG"/>
<dbReference type="Pfam" id="PF00071">
    <property type="entry name" value="Ras"/>
    <property type="match status" value="1"/>
</dbReference>
<dbReference type="PROSITE" id="PS51419">
    <property type="entry name" value="RAB"/>
    <property type="match status" value="1"/>
</dbReference>
<evidence type="ECO:0000313" key="2">
    <source>
        <dbReference type="Proteomes" id="UP000014680"/>
    </source>
</evidence>
<name>A0A0A1TXQ8_ENTIV</name>
<evidence type="ECO:0008006" key="3">
    <source>
        <dbReference type="Google" id="ProtNLM"/>
    </source>
</evidence>
<protein>
    <recommendedName>
        <fullName evidence="3">Ras family protein</fullName>
    </recommendedName>
</protein>
<dbReference type="InterPro" id="IPR027417">
    <property type="entry name" value="P-loop_NTPase"/>
</dbReference>
<dbReference type="GO" id="GO:0003924">
    <property type="term" value="F:GTPase activity"/>
    <property type="evidence" value="ECO:0007669"/>
    <property type="project" value="InterPro"/>
</dbReference>
<gene>
    <name evidence="1" type="ORF">EIN_328020</name>
</gene>
<keyword evidence="2" id="KW-1185">Reference proteome</keyword>
<dbReference type="VEuPathDB" id="AmoebaDB:EIN_328020"/>
<dbReference type="SUPFAM" id="SSF52540">
    <property type="entry name" value="P-loop containing nucleoside triphosphate hydrolases"/>
    <property type="match status" value="1"/>
</dbReference>
<dbReference type="GeneID" id="14885045"/>
<reference evidence="1 2" key="1">
    <citation type="submission" date="2012-10" db="EMBL/GenBank/DDBJ databases">
        <authorList>
            <person name="Zafar N."/>
            <person name="Inman J."/>
            <person name="Hall N."/>
            <person name="Lorenzi H."/>
            <person name="Caler E."/>
        </authorList>
    </citation>
    <scope>NUCLEOTIDE SEQUENCE [LARGE SCALE GENOMIC DNA]</scope>
    <source>
        <strain evidence="1 2">IP1</strain>
    </source>
</reference>
<proteinExistence type="predicted"/>
<accession>A0A0A1TXQ8</accession>